<dbReference type="InterPro" id="IPR024775">
    <property type="entry name" value="DinB-like"/>
</dbReference>
<protein>
    <recommendedName>
        <fullName evidence="1">DinB-like domain-containing protein</fullName>
    </recommendedName>
</protein>
<evidence type="ECO:0000313" key="2">
    <source>
        <dbReference type="EMBL" id="GAA4329272.1"/>
    </source>
</evidence>
<gene>
    <name evidence="2" type="ORF">GCM10023149_33880</name>
</gene>
<dbReference type="RefSeq" id="WP_345212321.1">
    <property type="nucleotide sequence ID" value="NZ_BAABFT010000009.1"/>
</dbReference>
<dbReference type="EMBL" id="BAABFT010000009">
    <property type="protein sequence ID" value="GAA4329272.1"/>
    <property type="molecule type" value="Genomic_DNA"/>
</dbReference>
<sequence length="155" mass="17867">MDHQKELDRTRFFDQLHELAEQPLRQAISVYQNLSIDTLDRPSADGGWSMTQCLEHLNTYHRHYLPLITTTIAKDPGGSSVNVKRGWLGNYFIRLMDPDHKATKYKAMTKHVPAAGLHASEVIAEFMDHQERLSKFKNDILKNFILFGKSSISQR</sequence>
<organism evidence="2 3">
    <name type="scientific">Mucilaginibacter gynuensis</name>
    <dbReference type="NCBI Taxonomy" id="1302236"/>
    <lineage>
        <taxon>Bacteria</taxon>
        <taxon>Pseudomonadati</taxon>
        <taxon>Bacteroidota</taxon>
        <taxon>Sphingobacteriia</taxon>
        <taxon>Sphingobacteriales</taxon>
        <taxon>Sphingobacteriaceae</taxon>
        <taxon>Mucilaginibacter</taxon>
    </lineage>
</organism>
<name>A0ABP8GSM4_9SPHI</name>
<dbReference type="Gene3D" id="1.20.120.450">
    <property type="entry name" value="dinb family like domain"/>
    <property type="match status" value="1"/>
</dbReference>
<dbReference type="SUPFAM" id="SSF109854">
    <property type="entry name" value="DinB/YfiT-like putative metalloenzymes"/>
    <property type="match status" value="1"/>
</dbReference>
<comment type="caution">
    <text evidence="2">The sequence shown here is derived from an EMBL/GenBank/DDBJ whole genome shotgun (WGS) entry which is preliminary data.</text>
</comment>
<proteinExistence type="predicted"/>
<dbReference type="Proteomes" id="UP001500582">
    <property type="component" value="Unassembled WGS sequence"/>
</dbReference>
<keyword evidence="3" id="KW-1185">Reference proteome</keyword>
<dbReference type="Pfam" id="PF12867">
    <property type="entry name" value="DinB_2"/>
    <property type="match status" value="1"/>
</dbReference>
<dbReference type="InterPro" id="IPR034660">
    <property type="entry name" value="DinB/YfiT-like"/>
</dbReference>
<reference evidence="3" key="1">
    <citation type="journal article" date="2019" name="Int. J. Syst. Evol. Microbiol.">
        <title>The Global Catalogue of Microorganisms (GCM) 10K type strain sequencing project: providing services to taxonomists for standard genome sequencing and annotation.</title>
        <authorList>
            <consortium name="The Broad Institute Genomics Platform"/>
            <consortium name="The Broad Institute Genome Sequencing Center for Infectious Disease"/>
            <person name="Wu L."/>
            <person name="Ma J."/>
        </authorList>
    </citation>
    <scope>NUCLEOTIDE SEQUENCE [LARGE SCALE GENOMIC DNA]</scope>
    <source>
        <strain evidence="3">JCM 17705</strain>
    </source>
</reference>
<evidence type="ECO:0000259" key="1">
    <source>
        <dbReference type="Pfam" id="PF12867"/>
    </source>
</evidence>
<accession>A0ABP8GSM4</accession>
<feature type="domain" description="DinB-like" evidence="1">
    <location>
        <begin position="29"/>
        <end position="135"/>
    </location>
</feature>
<evidence type="ECO:0000313" key="3">
    <source>
        <dbReference type="Proteomes" id="UP001500582"/>
    </source>
</evidence>